<dbReference type="PATRIC" id="fig|1247726.3.peg.3492"/>
<proteinExistence type="predicted"/>
<organism evidence="1 2">
    <name type="scientific">Advenella mimigardefordensis (strain DSM 17166 / LMG 22922 / DPN7)</name>
    <dbReference type="NCBI Taxonomy" id="1247726"/>
    <lineage>
        <taxon>Bacteria</taxon>
        <taxon>Pseudomonadati</taxon>
        <taxon>Pseudomonadota</taxon>
        <taxon>Betaproteobacteria</taxon>
        <taxon>Burkholderiales</taxon>
        <taxon>Alcaligenaceae</taxon>
    </lineage>
</organism>
<dbReference type="Proteomes" id="UP000019095">
    <property type="component" value="Chromosome"/>
</dbReference>
<evidence type="ECO:0000313" key="1">
    <source>
        <dbReference type="EMBL" id="AHG65225.1"/>
    </source>
</evidence>
<gene>
    <name evidence="1" type="ORF">MIM_c31610</name>
</gene>
<dbReference type="AlphaFoldDB" id="W0PIH5"/>
<dbReference type="STRING" id="1247726.MIM_c31610"/>
<accession>W0PIH5</accession>
<protein>
    <submittedName>
        <fullName evidence="1">Uncharacterized protein</fullName>
    </submittedName>
</protein>
<keyword evidence="2" id="KW-1185">Reference proteome</keyword>
<reference evidence="1 2" key="1">
    <citation type="journal article" date="2014" name="Microbiology">
        <title>Unravelling the complete genome sequence of Advenella mimigardefordensis strain DPN7T and novel insights in the catabolism of the xenobiotic polythioester precursor 3,3'-dithiodipropionate.</title>
        <authorList>
            <person name="Wubbeler J.H."/>
            <person name="Hiessl S."/>
            <person name="Schuldes J."/>
            <person name="Thurmer A."/>
            <person name="Daniel R."/>
            <person name="Steinbuchel A."/>
        </authorList>
    </citation>
    <scope>NUCLEOTIDE SEQUENCE [LARGE SCALE GENOMIC DNA]</scope>
    <source>
        <strain evidence="2">DSM 17166 / LMG 22922 / DPN7</strain>
    </source>
</reference>
<dbReference type="KEGG" id="amim:MIM_c31610"/>
<evidence type="ECO:0000313" key="2">
    <source>
        <dbReference type="Proteomes" id="UP000019095"/>
    </source>
</evidence>
<dbReference type="HOGENOM" id="CLU_162024_0_0_4"/>
<dbReference type="eggNOG" id="ENOG5033MSG">
    <property type="taxonomic scope" value="Bacteria"/>
</dbReference>
<dbReference type="EMBL" id="CP003915">
    <property type="protein sequence ID" value="AHG65225.1"/>
    <property type="molecule type" value="Genomic_DNA"/>
</dbReference>
<dbReference type="RefSeq" id="WP_042070468.1">
    <property type="nucleotide sequence ID" value="NZ_CP003915.1"/>
</dbReference>
<name>W0PIH5_ADVMD</name>
<sequence>MEKKINIDGLKGNRPVTLPEQFSSLNDYKQWALATETLRNDMRHRSSMQDIEAFSQAMLAQLDDALAYLDTFEQEPLPEQAQALMSMVLALAEVAPAIEFYGQQAVIDGFDPRRFIADSAFKLAPAL</sequence>